<dbReference type="AlphaFoldDB" id="A0A0G4B4H5"/>
<dbReference type="KEGG" id="bbgw:UT28_C0001G0932"/>
<protein>
    <submittedName>
        <fullName evidence="1">Uncharacterized protein</fullName>
    </submittedName>
</protein>
<reference evidence="1 2" key="1">
    <citation type="journal article" date="2015" name="Nature">
        <title>rRNA introns, odd ribosomes, and small enigmatic genomes across a large radiation of phyla.</title>
        <authorList>
            <person name="Brown C.T."/>
            <person name="Hug L.A."/>
            <person name="Thomas B.C."/>
            <person name="Sharon I."/>
            <person name="Castelle C.J."/>
            <person name="Singh A."/>
            <person name="Wilkins M.J."/>
            <person name="Williams K.H."/>
            <person name="Banfield J.F."/>
        </authorList>
    </citation>
    <scope>NUCLEOTIDE SEQUENCE [LARGE SCALE GENOMIC DNA]</scope>
</reference>
<dbReference type="EMBL" id="CP011213">
    <property type="protein sequence ID" value="AKM82709.1"/>
    <property type="molecule type" value="Genomic_DNA"/>
</dbReference>
<accession>A0A0G4B4H5</accession>
<name>A0A0G4B4H5_9BACT</name>
<proteinExistence type="predicted"/>
<evidence type="ECO:0000313" key="1">
    <source>
        <dbReference type="EMBL" id="AKM82709.1"/>
    </source>
</evidence>
<evidence type="ECO:0000313" key="2">
    <source>
        <dbReference type="Proteomes" id="UP000035648"/>
    </source>
</evidence>
<gene>
    <name evidence="1" type="ORF">UT28_C0001G0932</name>
</gene>
<dbReference type="Proteomes" id="UP000035648">
    <property type="component" value="Chromosome"/>
</dbReference>
<dbReference type="STRING" id="1618337.UT28_C0001G0932"/>
<sequence length="161" mass="18711">MNKVQFTQKFKSRIYLGKFNYWKFFVSPVELSEEKILIEDFAEFYCPWYYVDNREVSFSEAQKNPTARAININKASKINLSDSRMKAISCIKPDIISSLNPIPLAQDLKTNKVLVLDSNKTLIGLYKFFLTNKIENVKIPVVIIKGYNLEKIVGDFEIINR</sequence>
<organism evidence="1 2">
    <name type="scientific">Berkelbacteria bacterium GW2011_GWE1_39_12</name>
    <dbReference type="NCBI Taxonomy" id="1618337"/>
    <lineage>
        <taxon>Bacteria</taxon>
        <taxon>Candidatus Berkelbacteria</taxon>
    </lineage>
</organism>